<evidence type="ECO:0000256" key="5">
    <source>
        <dbReference type="ARBA" id="ARBA00023014"/>
    </source>
</evidence>
<gene>
    <name evidence="9 13" type="primary">edd</name>
    <name evidence="13" type="ORF">Lwal_2466</name>
</gene>
<feature type="binding site" evidence="9">
    <location>
        <position position="221"/>
    </location>
    <ligand>
        <name>[4Fe-4S] cluster</name>
        <dbReference type="ChEBI" id="CHEBI:49883"/>
    </ligand>
</feature>
<dbReference type="PROSITE" id="PS00886">
    <property type="entry name" value="ILVD_EDD_1"/>
    <property type="match status" value="1"/>
</dbReference>
<dbReference type="SUPFAM" id="SSF52016">
    <property type="entry name" value="LeuD/IlvD-like"/>
    <property type="match status" value="1"/>
</dbReference>
<evidence type="ECO:0000256" key="3">
    <source>
        <dbReference type="ARBA" id="ARBA00022723"/>
    </source>
</evidence>
<feature type="domain" description="Dihydroxy-acid/6-phosphogluconate dehydratase C-terminal" evidence="12">
    <location>
        <begin position="405"/>
        <end position="598"/>
    </location>
</feature>
<dbReference type="OrthoDB" id="9807077at2"/>
<feature type="binding site" evidence="9">
    <location>
        <position position="154"/>
    </location>
    <ligand>
        <name>[4Fe-4S] cluster</name>
        <dbReference type="ChEBI" id="CHEBI:49883"/>
    </ligand>
</feature>
<proteinExistence type="inferred from homology"/>
<dbReference type="SUPFAM" id="SSF143975">
    <property type="entry name" value="IlvD/EDD N-terminal domain-like"/>
    <property type="match status" value="1"/>
</dbReference>
<keyword evidence="14" id="KW-1185">Reference proteome</keyword>
<dbReference type="GO" id="GO:0005829">
    <property type="term" value="C:cytosol"/>
    <property type="evidence" value="ECO:0007669"/>
    <property type="project" value="TreeGrafter"/>
</dbReference>
<protein>
    <recommendedName>
        <fullName evidence="9 10">Phosphogluconate dehydratase</fullName>
        <ecNumber evidence="9 10">4.2.1.12</ecNumber>
    </recommendedName>
</protein>
<evidence type="ECO:0000259" key="12">
    <source>
        <dbReference type="Pfam" id="PF24877"/>
    </source>
</evidence>
<dbReference type="PANTHER" id="PTHR43661:SF1">
    <property type="entry name" value="PHOSPHOGLUCONATE DEHYDRATASE"/>
    <property type="match status" value="1"/>
</dbReference>
<evidence type="ECO:0000256" key="9">
    <source>
        <dbReference type="HAMAP-Rule" id="MF_02094"/>
    </source>
</evidence>
<dbReference type="InterPro" id="IPR037237">
    <property type="entry name" value="IlvD/EDD_N"/>
</dbReference>
<dbReference type="FunFam" id="3.50.30.80:FF:000001">
    <property type="entry name" value="Dihydroxy-acid dehydratase"/>
    <property type="match status" value="1"/>
</dbReference>
<keyword evidence="7 9" id="KW-0456">Lyase</keyword>
<comment type="caution">
    <text evidence="13">The sequence shown here is derived from an EMBL/GenBank/DDBJ whole genome shotgun (WGS) entry which is preliminary data.</text>
</comment>
<keyword evidence="6 9" id="KW-0311">Gluconate utilization</keyword>
<dbReference type="GO" id="GO:0051539">
    <property type="term" value="F:4 iron, 4 sulfur cluster binding"/>
    <property type="evidence" value="ECO:0007669"/>
    <property type="project" value="UniProtKB-UniRule"/>
</dbReference>
<organism evidence="13 14">
    <name type="scientific">Legionella waltersii</name>
    <dbReference type="NCBI Taxonomy" id="66969"/>
    <lineage>
        <taxon>Bacteria</taxon>
        <taxon>Pseudomonadati</taxon>
        <taxon>Pseudomonadota</taxon>
        <taxon>Gammaproteobacteria</taxon>
        <taxon>Legionellales</taxon>
        <taxon>Legionellaceae</taxon>
        <taxon>Legionella</taxon>
    </lineage>
</organism>
<dbReference type="InterPro" id="IPR004786">
    <property type="entry name" value="6-phosphgluc_deHydtase"/>
</dbReference>
<dbReference type="GO" id="GO:0004456">
    <property type="term" value="F:phosphogluconate dehydratase activity"/>
    <property type="evidence" value="ECO:0007669"/>
    <property type="project" value="UniProtKB-UniRule"/>
</dbReference>
<dbReference type="EMBL" id="LNZB01000056">
    <property type="protein sequence ID" value="KTD75528.1"/>
    <property type="molecule type" value="Genomic_DNA"/>
</dbReference>
<keyword evidence="8 9" id="KW-0119">Carbohydrate metabolism</keyword>
<feature type="domain" description="Dihydroxy-acid/6-phosphogluconate dehydratase N-terminal" evidence="11">
    <location>
        <begin position="66"/>
        <end position="378"/>
    </location>
</feature>
<dbReference type="InterPro" id="IPR000581">
    <property type="entry name" value="ILV_EDD_N"/>
</dbReference>
<dbReference type="GO" id="GO:0009255">
    <property type="term" value="P:Entner-Doudoroff pathway through 6-phosphogluconate"/>
    <property type="evidence" value="ECO:0007669"/>
    <property type="project" value="UniProtKB-UniRule"/>
</dbReference>
<keyword evidence="4 9" id="KW-0408">Iron</keyword>
<dbReference type="InterPro" id="IPR020558">
    <property type="entry name" value="DiOHA_6PGluconate_deHydtase_CS"/>
</dbReference>
<name>A0A0W1A2K4_9GAMM</name>
<dbReference type="EC" id="4.2.1.12" evidence="9 10"/>
<dbReference type="GO" id="GO:0019521">
    <property type="term" value="P:D-gluconate metabolic process"/>
    <property type="evidence" value="ECO:0007669"/>
    <property type="project" value="UniProtKB-KW"/>
</dbReference>
<dbReference type="Gene3D" id="3.50.30.80">
    <property type="entry name" value="IlvD/EDD C-terminal domain-like"/>
    <property type="match status" value="1"/>
</dbReference>
<dbReference type="HAMAP" id="MF_02094">
    <property type="entry name" value="Edd"/>
    <property type="match status" value="1"/>
</dbReference>
<dbReference type="RefSeq" id="WP_058481099.1">
    <property type="nucleotide sequence ID" value="NZ_CAAAIQ010000002.1"/>
</dbReference>
<evidence type="ECO:0000256" key="2">
    <source>
        <dbReference type="ARBA" id="ARBA00022485"/>
    </source>
</evidence>
<dbReference type="GO" id="GO:0046872">
    <property type="term" value="F:metal ion binding"/>
    <property type="evidence" value="ECO:0007669"/>
    <property type="project" value="UniProtKB-KW"/>
</dbReference>
<dbReference type="InterPro" id="IPR042096">
    <property type="entry name" value="Dihydro-acid_dehy_C"/>
</dbReference>
<evidence type="ECO:0000256" key="8">
    <source>
        <dbReference type="ARBA" id="ARBA00023277"/>
    </source>
</evidence>
<dbReference type="AlphaFoldDB" id="A0A0W1A2K4"/>
<keyword evidence="5 9" id="KW-0411">Iron-sulfur</keyword>
<comment type="catalytic activity">
    <reaction evidence="9">
        <text>6-phospho-D-gluconate = 2-dehydro-3-deoxy-6-phospho-D-gluconate + H2O</text>
        <dbReference type="Rhea" id="RHEA:17277"/>
        <dbReference type="ChEBI" id="CHEBI:15377"/>
        <dbReference type="ChEBI" id="CHEBI:57569"/>
        <dbReference type="ChEBI" id="CHEBI:58759"/>
        <dbReference type="EC" id="4.2.1.12"/>
    </reaction>
</comment>
<dbReference type="Pfam" id="PF00920">
    <property type="entry name" value="ILVD_EDD_N"/>
    <property type="match status" value="1"/>
</dbReference>
<evidence type="ECO:0000256" key="1">
    <source>
        <dbReference type="ARBA" id="ARBA00006486"/>
    </source>
</evidence>
<dbReference type="PATRIC" id="fig|66969.6.peg.2672"/>
<dbReference type="Proteomes" id="UP000054729">
    <property type="component" value="Unassembled WGS sequence"/>
</dbReference>
<dbReference type="PROSITE" id="PS00887">
    <property type="entry name" value="ILVD_EDD_2"/>
    <property type="match status" value="1"/>
</dbReference>
<sequence length="612" mass="65563">MHPVIKEVTARIEARSAKKRADYLEFITQAKVQGVQRATLHCGNLAHGFAACSLKDKGILKEKSQANIAIISSYNDLLSAHQPYVSYPDVLKETVSKAGGVAQFAGGVPAMCDGITQGQPGMDLSLLSRDVIAMSAAIALSHNLFDGGLLLGICDKIVPGLFMAALTFGHLPFIFVPAGPMPSGISNQEKARIRQQYAEGIVDKSVLLEAEAASYHSPGTCTFYGTANSNQLVIEVMGLQLPGSSFVNPKSPLRESLTQYAAKQVVSLTALNTNYMPIGKLVSAKTIVNGIVALLASGGSTNHTMHLIAMAERAGHLVNWNDFSQLSSITPLIARIYPNGYADINQFQQAGGMAYFISTLLEANLLHPDVDTVLGFGLERYTKQPKIIDNELCWVDGPVQSGNFDVLSSACKPFKPQGGIQVLKGNLGRAVIKTSSLKAEHLYLEAPAVVCSSQEEFSQLFDKGELNKDCIVVVRFQGPKACGMPELHQLTPKLGALMDRGFRIGLVTDGRMSGASGKIPAAIHVTPEATEGGVLSKIRTGDTIRMDCETGLLELLVSNEELAERVPTLIENNGQYQGSGRELFNVLRMNFSGAEYGACSLFQGTGIANEES</sequence>
<dbReference type="STRING" id="66969.Lwal_2466"/>
<keyword evidence="2 9" id="KW-0004">4Fe-4S</keyword>
<accession>A0A0W1A2K4</accession>
<comment type="cofactor">
    <cofactor evidence="9">
        <name>[4Fe-4S] cluster</name>
        <dbReference type="ChEBI" id="CHEBI:49883"/>
    </cofactor>
    <text evidence="9">Binds 1 [4Fe-4S] cluster.</text>
</comment>
<evidence type="ECO:0000256" key="6">
    <source>
        <dbReference type="ARBA" id="ARBA00023064"/>
    </source>
</evidence>
<dbReference type="InterPro" id="IPR056740">
    <property type="entry name" value="ILV_EDD_C"/>
</dbReference>
<evidence type="ECO:0000313" key="14">
    <source>
        <dbReference type="Proteomes" id="UP000054729"/>
    </source>
</evidence>
<evidence type="ECO:0000259" key="11">
    <source>
        <dbReference type="Pfam" id="PF00920"/>
    </source>
</evidence>
<comment type="pathway">
    <text evidence="9">Carbohydrate metabolism; Entner-Doudoroff pathway.</text>
</comment>
<evidence type="ECO:0000256" key="4">
    <source>
        <dbReference type="ARBA" id="ARBA00023004"/>
    </source>
</evidence>
<evidence type="ECO:0000256" key="10">
    <source>
        <dbReference type="NCBIfam" id="TIGR01196"/>
    </source>
</evidence>
<evidence type="ECO:0000313" key="13">
    <source>
        <dbReference type="EMBL" id="KTD75528.1"/>
    </source>
</evidence>
<comment type="similarity">
    <text evidence="1 9">Belongs to the IlvD/Edd family.</text>
</comment>
<dbReference type="UniPathway" id="UPA00226"/>
<keyword evidence="3 9" id="KW-0479">Metal-binding</keyword>
<dbReference type="PANTHER" id="PTHR43661">
    <property type="entry name" value="D-XYLONATE DEHYDRATASE"/>
    <property type="match status" value="1"/>
</dbReference>
<evidence type="ECO:0000256" key="7">
    <source>
        <dbReference type="ARBA" id="ARBA00023239"/>
    </source>
</evidence>
<dbReference type="Pfam" id="PF24877">
    <property type="entry name" value="ILV_EDD_C"/>
    <property type="match status" value="1"/>
</dbReference>
<reference evidence="13 14" key="1">
    <citation type="submission" date="2015-11" db="EMBL/GenBank/DDBJ databases">
        <title>Genomic analysis of 38 Legionella species identifies large and diverse effector repertoires.</title>
        <authorList>
            <person name="Burstein D."/>
            <person name="Amaro F."/>
            <person name="Zusman T."/>
            <person name="Lifshitz Z."/>
            <person name="Cohen O."/>
            <person name="Gilbert J.A."/>
            <person name="Pupko T."/>
            <person name="Shuman H.A."/>
            <person name="Segal G."/>
        </authorList>
    </citation>
    <scope>NUCLEOTIDE SEQUENCE [LARGE SCALE GENOMIC DNA]</scope>
    <source>
        <strain evidence="13 14">ATCC 51914</strain>
    </source>
</reference>
<dbReference type="NCBIfam" id="TIGR01196">
    <property type="entry name" value="edd"/>
    <property type="match status" value="1"/>
</dbReference>
<comment type="function">
    <text evidence="9">Catalyzes the dehydration of 6-phospho-D-gluconate to 2-dehydro-3-deoxy-6-phospho-D-gluconate.</text>
</comment>